<protein>
    <submittedName>
        <fullName evidence="2">Uncharacterized protein</fullName>
    </submittedName>
</protein>
<feature type="compositionally biased region" description="Basic and acidic residues" evidence="1">
    <location>
        <begin position="11"/>
        <end position="29"/>
    </location>
</feature>
<comment type="caution">
    <text evidence="2">The sequence shown here is derived from an EMBL/GenBank/DDBJ whole genome shotgun (WGS) entry which is preliminary data.</text>
</comment>
<dbReference type="AlphaFoldDB" id="A0A0N0VII0"/>
<name>A0A0N0VII0_9PSED</name>
<evidence type="ECO:0000313" key="2">
    <source>
        <dbReference type="EMBL" id="KPA88131.1"/>
    </source>
</evidence>
<organism evidence="2 3">
    <name type="scientific">Pseudomonas asplenii</name>
    <dbReference type="NCBI Taxonomy" id="53407"/>
    <lineage>
        <taxon>Bacteria</taxon>
        <taxon>Pseudomonadati</taxon>
        <taxon>Pseudomonadota</taxon>
        <taxon>Gammaproteobacteria</taxon>
        <taxon>Pseudomonadales</taxon>
        <taxon>Pseudomonadaceae</taxon>
        <taxon>Pseudomonas</taxon>
    </lineage>
</organism>
<dbReference type="PATRIC" id="fig|50340.43.peg.3072"/>
<feature type="compositionally biased region" description="Polar residues" evidence="1">
    <location>
        <begin position="1"/>
        <end position="10"/>
    </location>
</feature>
<reference evidence="2 3" key="1">
    <citation type="journal article" date="2015" name="PLoS ONE">
        <title>Rice-Infecting Pseudomonas Genomes Are Highly Accessorized and Harbor Multiple Putative Virulence Mechanisms to Cause Sheath Brown Rot.</title>
        <authorList>
            <person name="Quibod I.L."/>
            <person name="Grande G."/>
            <person name="Oreiro E.G."/>
            <person name="Borja F.N."/>
            <person name="Dossa G.S."/>
            <person name="Mauleon R."/>
            <person name="Cruz C.V."/>
            <person name="Oliva R."/>
        </authorList>
    </citation>
    <scope>NUCLEOTIDE SEQUENCE [LARGE SCALE GENOMIC DNA]</scope>
    <source>
        <strain evidence="2 3">IRRI 6609</strain>
    </source>
</reference>
<sequence>MRPTSRTFASRRTEHRSAARILGRAEHRAGGLGSQRDATEQEHGQQYFLHLQPPEVNNRTFPVPDRGYSRSSRTLADDRSRQRPHTGIPSRHSPTSRRRVKISSVERASVVDGRRSDAVRRTPGNRKTAIFHPGHGVFTEVAYTCSKEERHAIDKESIGNSPLASAAHNPSPLFPHFRQLPGIELVCPALPRR</sequence>
<dbReference type="Proteomes" id="UP000037931">
    <property type="component" value="Unassembled WGS sequence"/>
</dbReference>
<evidence type="ECO:0000256" key="1">
    <source>
        <dbReference type="SAM" id="MobiDB-lite"/>
    </source>
</evidence>
<proteinExistence type="predicted"/>
<feature type="region of interest" description="Disordered" evidence="1">
    <location>
        <begin position="1"/>
        <end position="131"/>
    </location>
</feature>
<keyword evidence="3" id="KW-1185">Reference proteome</keyword>
<dbReference type="EMBL" id="JSYZ01000023">
    <property type="protein sequence ID" value="KPA88131.1"/>
    <property type="molecule type" value="Genomic_DNA"/>
</dbReference>
<gene>
    <name evidence="2" type="ORF">PF66_05363</name>
</gene>
<accession>A0A0N0VII0</accession>
<evidence type="ECO:0000313" key="3">
    <source>
        <dbReference type="Proteomes" id="UP000037931"/>
    </source>
</evidence>
<dbReference type="STRING" id="50340.PF66_05363"/>